<evidence type="ECO:0000313" key="4">
    <source>
        <dbReference type="EMBL" id="SDI81817.1"/>
    </source>
</evidence>
<dbReference type="Pfam" id="PF13568">
    <property type="entry name" value="OMP_b-brl_2"/>
    <property type="match status" value="1"/>
</dbReference>
<evidence type="ECO:0000259" key="1">
    <source>
        <dbReference type="Pfam" id="PF13568"/>
    </source>
</evidence>
<accession>A0A1B9DSD4</accession>
<evidence type="ECO:0000313" key="2">
    <source>
        <dbReference type="EMBL" id="GEL10091.1"/>
    </source>
</evidence>
<proteinExistence type="predicted"/>
<reference evidence="2 7" key="4">
    <citation type="submission" date="2019-07" db="EMBL/GenBank/DDBJ databases">
        <title>Whole genome shotgun sequence of Flavobacterium glycines NBRC 105008.</title>
        <authorList>
            <person name="Hosoyama A."/>
            <person name="Uohara A."/>
            <person name="Ohji S."/>
            <person name="Ichikawa N."/>
        </authorList>
    </citation>
    <scope>NUCLEOTIDE SEQUENCE [LARGE SCALE GENOMIC DNA]</scope>
    <source>
        <strain evidence="2 7">NBRC 105008</strain>
    </source>
</reference>
<evidence type="ECO:0000313" key="7">
    <source>
        <dbReference type="Proteomes" id="UP000321579"/>
    </source>
</evidence>
<gene>
    <name evidence="3" type="ORF">FBGL_08120</name>
    <name evidence="2" type="ORF">FGL01_08300</name>
    <name evidence="4" type="ORF">SAMN05192550_0886</name>
</gene>
<sequence length="203" mass="23004">MRKILIGFLFLFSVSVFSQDLKYGLVVGANAYDIEMKGSLFVGSGKSPFNVGGFVDYKIKNHLGLKAHLIYNTTEEGSYYYEDNGARLLFEYTKLKTLQLHTLLKYDVKEDYSKGFYLLGGFRMTGILDAKSNENVDLGNFYNKVNLGCMFGIGTTFLKNFSIELVGDRSFTNTVDFDKNKSKNWGAYANILFNLEPLFNHSN</sequence>
<evidence type="ECO:0000313" key="6">
    <source>
        <dbReference type="Proteomes" id="UP000182367"/>
    </source>
</evidence>
<reference evidence="5" key="1">
    <citation type="submission" date="2016-03" db="EMBL/GenBank/DDBJ databases">
        <title>Draft genome sequence of Paenibacillus glacialis DSM 22343.</title>
        <authorList>
            <person name="Shin S.-K."/>
            <person name="Yi H."/>
        </authorList>
    </citation>
    <scope>NUCLEOTIDE SEQUENCE [LARGE SCALE GENOMIC DNA]</scope>
    <source>
        <strain evidence="5">NBRC 105008</strain>
    </source>
</reference>
<evidence type="ECO:0000313" key="5">
    <source>
        <dbReference type="Proteomes" id="UP000093226"/>
    </source>
</evidence>
<dbReference type="Proteomes" id="UP000182367">
    <property type="component" value="Unassembled WGS sequence"/>
</dbReference>
<dbReference type="Proteomes" id="UP000093226">
    <property type="component" value="Unassembled WGS sequence"/>
</dbReference>
<dbReference type="InterPro" id="IPR025665">
    <property type="entry name" value="Beta-barrel_OMP_2"/>
</dbReference>
<comment type="caution">
    <text evidence="3">The sequence shown here is derived from an EMBL/GenBank/DDBJ whole genome shotgun (WGS) entry which is preliminary data.</text>
</comment>
<reference evidence="3" key="2">
    <citation type="submission" date="2016-03" db="EMBL/GenBank/DDBJ databases">
        <authorList>
            <person name="Ploux O."/>
        </authorList>
    </citation>
    <scope>NUCLEOTIDE SEQUENCE</scope>
    <source>
        <strain evidence="3">NBRC 105008</strain>
    </source>
</reference>
<dbReference type="AlphaFoldDB" id="A0A1B9DSD4"/>
<dbReference type="STRING" id="551990.SAMN05192550_0886"/>
<name>A0A1B9DSD4_9FLAO</name>
<dbReference type="OrthoDB" id="947434at2"/>
<evidence type="ECO:0000313" key="3">
    <source>
        <dbReference type="EMBL" id="OCB72594.1"/>
    </source>
</evidence>
<dbReference type="RefSeq" id="WP_066327401.1">
    <property type="nucleotide sequence ID" value="NZ_BJVF01000001.1"/>
</dbReference>
<dbReference type="EMBL" id="FNEO01000001">
    <property type="protein sequence ID" value="SDI81817.1"/>
    <property type="molecule type" value="Genomic_DNA"/>
</dbReference>
<keyword evidence="6" id="KW-1185">Reference proteome</keyword>
<protein>
    <submittedName>
        <fullName evidence="4">Outer membrane protein beta-barrel domain-containing protein</fullName>
    </submittedName>
</protein>
<dbReference type="Proteomes" id="UP000321579">
    <property type="component" value="Unassembled WGS sequence"/>
</dbReference>
<reference evidence="4 6" key="3">
    <citation type="submission" date="2016-10" db="EMBL/GenBank/DDBJ databases">
        <authorList>
            <person name="Varghese N."/>
            <person name="Submissions S."/>
        </authorList>
    </citation>
    <scope>NUCLEOTIDE SEQUENCE [LARGE SCALE GENOMIC DNA]</scope>
    <source>
        <strain evidence="4 6">Gm-149</strain>
    </source>
</reference>
<organism evidence="3 5">
    <name type="scientific">Flavobacterium glycines</name>
    <dbReference type="NCBI Taxonomy" id="551990"/>
    <lineage>
        <taxon>Bacteria</taxon>
        <taxon>Pseudomonadati</taxon>
        <taxon>Bacteroidota</taxon>
        <taxon>Flavobacteriia</taxon>
        <taxon>Flavobacteriales</taxon>
        <taxon>Flavobacteriaceae</taxon>
        <taxon>Flavobacterium</taxon>
    </lineage>
</organism>
<dbReference type="EMBL" id="BJVF01000001">
    <property type="protein sequence ID" value="GEL10091.1"/>
    <property type="molecule type" value="Genomic_DNA"/>
</dbReference>
<feature type="domain" description="Outer membrane protein beta-barrel" evidence="1">
    <location>
        <begin position="17"/>
        <end position="174"/>
    </location>
</feature>
<dbReference type="EMBL" id="LVEO01000013">
    <property type="protein sequence ID" value="OCB72594.1"/>
    <property type="molecule type" value="Genomic_DNA"/>
</dbReference>